<reference evidence="10" key="1">
    <citation type="submission" date="2020-07" db="EMBL/GenBank/DDBJ databases">
        <authorList>
            <person name="Lin J."/>
        </authorList>
    </citation>
    <scope>NUCLEOTIDE SEQUENCE</scope>
</reference>
<keyword evidence="7 9" id="KW-0496">Mitochondrion</keyword>
<protein>
    <recommendedName>
        <fullName evidence="9">Mitochondrial pyruvate carrier</fullName>
    </recommendedName>
</protein>
<dbReference type="GO" id="GO:0006850">
    <property type="term" value="P:pyruvate import into mitochondria"/>
    <property type="evidence" value="ECO:0007669"/>
    <property type="project" value="InterPro"/>
</dbReference>
<evidence type="ECO:0000256" key="2">
    <source>
        <dbReference type="ARBA" id="ARBA00006416"/>
    </source>
</evidence>
<evidence type="ECO:0000256" key="4">
    <source>
        <dbReference type="ARBA" id="ARBA00022692"/>
    </source>
</evidence>
<dbReference type="Pfam" id="PF03650">
    <property type="entry name" value="MPC"/>
    <property type="match status" value="1"/>
</dbReference>
<evidence type="ECO:0000256" key="9">
    <source>
        <dbReference type="RuleBase" id="RU363100"/>
    </source>
</evidence>
<evidence type="ECO:0000313" key="10">
    <source>
        <dbReference type="EMBL" id="CAD1829292.1"/>
    </source>
</evidence>
<dbReference type="InterPro" id="IPR005336">
    <property type="entry name" value="MPC"/>
</dbReference>
<keyword evidence="4" id="KW-0812">Transmembrane</keyword>
<dbReference type="GO" id="GO:0005743">
    <property type="term" value="C:mitochondrial inner membrane"/>
    <property type="evidence" value="ECO:0007669"/>
    <property type="project" value="UniProtKB-SubCell"/>
</dbReference>
<proteinExistence type="inferred from homology"/>
<organism evidence="10">
    <name type="scientific">Ananas comosus var. bracteatus</name>
    <name type="common">red pineapple</name>
    <dbReference type="NCBI Taxonomy" id="296719"/>
    <lineage>
        <taxon>Eukaryota</taxon>
        <taxon>Viridiplantae</taxon>
        <taxon>Streptophyta</taxon>
        <taxon>Embryophyta</taxon>
        <taxon>Tracheophyta</taxon>
        <taxon>Spermatophyta</taxon>
        <taxon>Magnoliopsida</taxon>
        <taxon>Liliopsida</taxon>
        <taxon>Poales</taxon>
        <taxon>Bromeliaceae</taxon>
        <taxon>Bromelioideae</taxon>
        <taxon>Ananas</taxon>
    </lineage>
</organism>
<evidence type="ECO:0000256" key="8">
    <source>
        <dbReference type="ARBA" id="ARBA00023136"/>
    </source>
</evidence>
<comment type="function">
    <text evidence="9">Mediates the uptake of pyruvate into mitochondria.</text>
</comment>
<gene>
    <name evidence="10" type="ORF">CB5_LOCUS12503</name>
</gene>
<comment type="similarity">
    <text evidence="2 9">Belongs to the mitochondrial pyruvate carrier (MPC) (TC 2.A.105) family.</text>
</comment>
<keyword evidence="3 9" id="KW-0813">Transport</keyword>
<accession>A0A6V7PEI6</accession>
<keyword evidence="8" id="KW-0472">Membrane</keyword>
<keyword evidence="6" id="KW-1133">Transmembrane helix</keyword>
<name>A0A6V7PEI6_ANACO</name>
<evidence type="ECO:0000256" key="1">
    <source>
        <dbReference type="ARBA" id="ARBA00004448"/>
    </source>
</evidence>
<evidence type="ECO:0000256" key="3">
    <source>
        <dbReference type="ARBA" id="ARBA00022448"/>
    </source>
</evidence>
<sequence>MAASKLQALWNHPAGPKTIHFWAPTFKWGISIANIADFSKPPEKISYPQQIVVTISGLIWSRYGLVITPKNWNLSSVNFAMAGTGICQLTRKIRYVKITSSRHKRHPWKDEYDDDDHFVPFVAFL</sequence>
<dbReference type="EMBL" id="LR862147">
    <property type="protein sequence ID" value="CAD1829292.1"/>
    <property type="molecule type" value="Genomic_DNA"/>
</dbReference>
<dbReference type="PANTHER" id="PTHR14154">
    <property type="entry name" value="UPF0041 BRAIN PROTEIN 44-RELATED"/>
    <property type="match status" value="1"/>
</dbReference>
<comment type="subcellular location">
    <subcellularLocation>
        <location evidence="1 9">Mitochondrion inner membrane</location>
        <topology evidence="1 9">Multi-pass membrane protein</topology>
    </subcellularLocation>
</comment>
<evidence type="ECO:0000256" key="5">
    <source>
        <dbReference type="ARBA" id="ARBA00022792"/>
    </source>
</evidence>
<keyword evidence="5 9" id="KW-0999">Mitochondrion inner membrane</keyword>
<evidence type="ECO:0000256" key="6">
    <source>
        <dbReference type="ARBA" id="ARBA00022989"/>
    </source>
</evidence>
<dbReference type="AlphaFoldDB" id="A0A6V7PEI6"/>
<evidence type="ECO:0000256" key="7">
    <source>
        <dbReference type="ARBA" id="ARBA00023128"/>
    </source>
</evidence>